<feature type="region of interest" description="Disordered" evidence="2">
    <location>
        <begin position="198"/>
        <end position="218"/>
    </location>
</feature>
<feature type="region of interest" description="Disordered" evidence="2">
    <location>
        <begin position="243"/>
        <end position="268"/>
    </location>
</feature>
<feature type="compositionally biased region" description="Basic and acidic residues" evidence="2">
    <location>
        <begin position="207"/>
        <end position="218"/>
    </location>
</feature>
<dbReference type="RefSeq" id="XP_023578523.1">
    <property type="nucleotide sequence ID" value="XM_023722755.1"/>
</dbReference>
<evidence type="ECO:0000313" key="5">
    <source>
        <dbReference type="RefSeq" id="XP_023578520.1"/>
    </source>
</evidence>
<dbReference type="RefSeq" id="XP_023578521.1">
    <property type="nucleotide sequence ID" value="XM_023722753.1"/>
</dbReference>
<evidence type="ECO:0000313" key="10">
    <source>
        <dbReference type="RefSeq" id="XP_023578525.1"/>
    </source>
</evidence>
<evidence type="ECO:0000313" key="7">
    <source>
        <dbReference type="RefSeq" id="XP_023578522.1"/>
    </source>
</evidence>
<evidence type="ECO:0000313" key="8">
    <source>
        <dbReference type="RefSeq" id="XP_023578523.1"/>
    </source>
</evidence>
<dbReference type="RefSeq" id="XP_023578525.1">
    <property type="nucleotide sequence ID" value="XM_023722757.1"/>
</dbReference>
<organism evidence="4 7">
    <name type="scientific">Octodon degus</name>
    <name type="common">Degu</name>
    <name type="synonym">Sciurus degus</name>
    <dbReference type="NCBI Taxonomy" id="10160"/>
    <lineage>
        <taxon>Eukaryota</taxon>
        <taxon>Metazoa</taxon>
        <taxon>Chordata</taxon>
        <taxon>Craniata</taxon>
        <taxon>Vertebrata</taxon>
        <taxon>Euteleostomi</taxon>
        <taxon>Mammalia</taxon>
        <taxon>Eutheria</taxon>
        <taxon>Euarchontoglires</taxon>
        <taxon>Glires</taxon>
        <taxon>Rodentia</taxon>
        <taxon>Hystricomorpha</taxon>
        <taxon>Octodontidae</taxon>
        <taxon>Octodon</taxon>
    </lineage>
</organism>
<feature type="compositionally biased region" description="Polar residues" evidence="2">
    <location>
        <begin position="35"/>
        <end position="58"/>
    </location>
</feature>
<dbReference type="Proteomes" id="UP000515203">
    <property type="component" value="Unplaced"/>
</dbReference>
<proteinExistence type="predicted"/>
<accession>A0A6P6F1Y8</accession>
<dbReference type="OrthoDB" id="9838108at2759"/>
<dbReference type="PANTHER" id="PTHR19956:SF5">
    <property type="entry name" value="LAMIN TAIL DOMAIN-CONTAINING PROTEIN 2"/>
    <property type="match status" value="1"/>
</dbReference>
<dbReference type="InterPro" id="IPR036415">
    <property type="entry name" value="Lamin_tail_dom_sf"/>
</dbReference>
<evidence type="ECO:0000313" key="9">
    <source>
        <dbReference type="RefSeq" id="XP_023578524.1"/>
    </source>
</evidence>
<dbReference type="AlphaFoldDB" id="A0A6P6F1Y8"/>
<dbReference type="RefSeq" id="XP_023578520.1">
    <property type="nucleotide sequence ID" value="XM_023722752.1"/>
</dbReference>
<name>A0A6P6F1Y8_OCTDE</name>
<feature type="region of interest" description="Disordered" evidence="2">
    <location>
        <begin position="507"/>
        <end position="538"/>
    </location>
</feature>
<keyword evidence="1" id="KW-0175">Coiled coil</keyword>
<evidence type="ECO:0000256" key="2">
    <source>
        <dbReference type="SAM" id="MobiDB-lite"/>
    </source>
</evidence>
<dbReference type="PROSITE" id="PS51841">
    <property type="entry name" value="LTD"/>
    <property type="match status" value="1"/>
</dbReference>
<dbReference type="InterPro" id="IPR001322">
    <property type="entry name" value="Lamin_tail_dom"/>
</dbReference>
<dbReference type="Gene3D" id="2.60.40.1260">
    <property type="entry name" value="Lamin Tail domain"/>
    <property type="match status" value="1"/>
</dbReference>
<evidence type="ECO:0000313" key="4">
    <source>
        <dbReference type="Proteomes" id="UP000515203"/>
    </source>
</evidence>
<feature type="coiled-coil region" evidence="1">
    <location>
        <begin position="117"/>
        <end position="169"/>
    </location>
</feature>
<dbReference type="PANTHER" id="PTHR19956">
    <property type="entry name" value="LAMIN TAIL DOMAIN-CONTAINING PROTEIN 2"/>
    <property type="match status" value="1"/>
</dbReference>
<dbReference type="SUPFAM" id="SSF74853">
    <property type="entry name" value="Lamin A/C globular tail domain"/>
    <property type="match status" value="1"/>
</dbReference>
<reference evidence="5 6" key="1">
    <citation type="submission" date="2025-04" db="UniProtKB">
        <authorList>
            <consortium name="RefSeq"/>
        </authorList>
    </citation>
    <scope>IDENTIFICATION</scope>
</reference>
<dbReference type="GO" id="GO:0005638">
    <property type="term" value="C:lamin filament"/>
    <property type="evidence" value="ECO:0007669"/>
    <property type="project" value="TreeGrafter"/>
</dbReference>
<dbReference type="RefSeq" id="XP_023578522.1">
    <property type="nucleotide sequence ID" value="XM_023722754.1"/>
</dbReference>
<evidence type="ECO:0000313" key="6">
    <source>
        <dbReference type="RefSeq" id="XP_023578521.1"/>
    </source>
</evidence>
<keyword evidence="4" id="KW-1185">Reference proteome</keyword>
<dbReference type="InterPro" id="IPR052877">
    <property type="entry name" value="Lamin_tail_domain"/>
</dbReference>
<evidence type="ECO:0000259" key="3">
    <source>
        <dbReference type="PROSITE" id="PS51841"/>
    </source>
</evidence>
<sequence length="641" mass="70486">MAPEPGHESEEEQVPLALAGGKPFGNDSGPPATIPTDTTASSCSRNTRPPSMGVGSTSIQLAPEALDPCTLRLLWEQRELEIQALRWAIHHGKHARHQHILQEVAGLPPERSSHSQDAFLQNQVQKLTLELRAQKEQAHLEREFLKVQLAQATDKLQQLEAELQAFQKSCLLHLAQSSWVGRVLRSQTGSVEVITAETLIESEDSSEDNREPTAGEGFRLEDVDWNSIAQRYPNLLTSIHSSSDRKQLRLPSGLDSPGSDSPRKLVERQHKSLEWSTLPCAGTSSSGGADSDSSSCQLVLHPRVQRVIGHPPPAVDTASSEQTAVLAKSFIRDSQDNQKFGSHPFGQTLLEPVPDLCHWDTGHAASRAGGSLQIVAVNQREKFVRIINRSSQDAADLGGLVLQQRVHDCPVRMFRFPRGTVLEPQHHLTVWGEGTGGVQQHPPFSSGQDPLRFHCSRVCVTLLLDSEGQVLSEYQVPLRVTSGSDVFTDNTDWSIDRFPLPEARAGALTREPKNQPRPPSQGRVQEARAGRRRPGSRHLMPLLSLRKPVHVREGPTRLPGTKFATMPGSLPTIPEAAEVARNLELGAPGKERDVCVCRRGVDLGCPMVALSVQSTAESRFGFRFLCCPPITADVHQRLWRV</sequence>
<feature type="region of interest" description="Disordered" evidence="2">
    <location>
        <begin position="1"/>
        <end position="58"/>
    </location>
</feature>
<gene>
    <name evidence="5 6 7 8 9 10" type="primary">Lmntd2</name>
</gene>
<protein>
    <submittedName>
        <fullName evidence="5 6">Lamin tail domain-containing protein 2 isoform X1</fullName>
    </submittedName>
</protein>
<dbReference type="Pfam" id="PF00932">
    <property type="entry name" value="LTD"/>
    <property type="match status" value="1"/>
</dbReference>
<dbReference type="RefSeq" id="XP_023578524.1">
    <property type="nucleotide sequence ID" value="XM_023722756.1"/>
</dbReference>
<dbReference type="CTD" id="256329"/>
<feature type="domain" description="LTD" evidence="3">
    <location>
        <begin position="360"/>
        <end position="484"/>
    </location>
</feature>
<dbReference type="GeneID" id="101571645"/>
<dbReference type="GO" id="GO:0030527">
    <property type="term" value="F:structural constituent of chromatin"/>
    <property type="evidence" value="ECO:0007669"/>
    <property type="project" value="TreeGrafter"/>
</dbReference>
<feature type="compositionally biased region" description="Low complexity" evidence="2">
    <location>
        <begin position="250"/>
        <end position="260"/>
    </location>
</feature>
<evidence type="ECO:0000256" key="1">
    <source>
        <dbReference type="SAM" id="Coils"/>
    </source>
</evidence>